<dbReference type="AlphaFoldDB" id="A0A4R4RUV7"/>
<accession>A0A4R4RUV7</accession>
<dbReference type="InterPro" id="IPR010640">
    <property type="entry name" value="Low_temperature_requirement_A"/>
</dbReference>
<feature type="transmembrane region" description="Helical" evidence="1">
    <location>
        <begin position="246"/>
        <end position="270"/>
    </location>
</feature>
<dbReference type="OrthoDB" id="7698234at2"/>
<dbReference type="PANTHER" id="PTHR36840">
    <property type="entry name" value="BLL5714 PROTEIN"/>
    <property type="match status" value="1"/>
</dbReference>
<proteinExistence type="predicted"/>
<feature type="transmembrane region" description="Helical" evidence="1">
    <location>
        <begin position="89"/>
        <end position="110"/>
    </location>
</feature>
<sequence>MSDATRDGGDALIPQIRIMRRSGQQQRATFFELFFDLVYVFAVTQLSHHLLASHLTWAGAAETAFMLLAVYWAWNYTTWMANWFDPETAPIRLVLTFVMLASLLMAVAVPRGFGDLALLFACSYATLQIGRNLFVVLATPPGAFHQNFRQILAWSILSAPLWVAGGLADDARWPLWLAALALDLAAPLVRYWVPGAGSTPMSQWAIDGHHFAERFQLFVIIAIGESIVLTGVTASGSEMTFETGVALALAFLGSVALWWLYFSGAAPVIARRIGHSSSDDVGTLGRDIFTYLHIPIVAGIVLMAVGDELVIAHPGDDLETTGALAALGGPALFLIGLIACGFRAGHHIGWAPFVAVGLLLAGIPVFDGQSGLATSAFVLVVLGVLAVIEHRREVREAAATGGAPATGEVADAP</sequence>
<comment type="caution">
    <text evidence="2">The sequence shown here is derived from an EMBL/GenBank/DDBJ whole genome shotgun (WGS) entry which is preliminary data.</text>
</comment>
<feature type="transmembrane region" description="Helical" evidence="1">
    <location>
        <begin position="29"/>
        <end position="51"/>
    </location>
</feature>
<name>A0A4R4RUV7_9ACTN</name>
<evidence type="ECO:0000313" key="2">
    <source>
        <dbReference type="EMBL" id="TDC53454.1"/>
    </source>
</evidence>
<reference evidence="2 3" key="1">
    <citation type="submission" date="2019-02" db="EMBL/GenBank/DDBJ databases">
        <title>Draft genome sequences of novel Actinobacteria.</title>
        <authorList>
            <person name="Sahin N."/>
            <person name="Ay H."/>
            <person name="Saygin H."/>
        </authorList>
    </citation>
    <scope>NUCLEOTIDE SEQUENCE [LARGE SCALE GENOMIC DNA]</scope>
    <source>
        <strain evidence="2 3">KC603</strain>
    </source>
</reference>
<dbReference type="EMBL" id="SMKL01000009">
    <property type="protein sequence ID" value="TDC53454.1"/>
    <property type="molecule type" value="Genomic_DNA"/>
</dbReference>
<feature type="transmembrane region" description="Helical" evidence="1">
    <location>
        <begin position="174"/>
        <end position="193"/>
    </location>
</feature>
<feature type="transmembrane region" description="Helical" evidence="1">
    <location>
        <begin position="323"/>
        <end position="342"/>
    </location>
</feature>
<keyword evidence="3" id="KW-1185">Reference proteome</keyword>
<organism evidence="2 3">
    <name type="scientific">Jiangella ureilytica</name>
    <dbReference type="NCBI Taxonomy" id="2530374"/>
    <lineage>
        <taxon>Bacteria</taxon>
        <taxon>Bacillati</taxon>
        <taxon>Actinomycetota</taxon>
        <taxon>Actinomycetes</taxon>
        <taxon>Jiangellales</taxon>
        <taxon>Jiangellaceae</taxon>
        <taxon>Jiangella</taxon>
    </lineage>
</organism>
<evidence type="ECO:0000256" key="1">
    <source>
        <dbReference type="SAM" id="Phobius"/>
    </source>
</evidence>
<feature type="transmembrane region" description="Helical" evidence="1">
    <location>
        <begin position="349"/>
        <end position="366"/>
    </location>
</feature>
<dbReference type="PANTHER" id="PTHR36840:SF1">
    <property type="entry name" value="BLL5714 PROTEIN"/>
    <property type="match status" value="1"/>
</dbReference>
<dbReference type="Pfam" id="PF06772">
    <property type="entry name" value="LtrA"/>
    <property type="match status" value="1"/>
</dbReference>
<protein>
    <submittedName>
        <fullName evidence="2">Low temperature requirement protein A</fullName>
    </submittedName>
</protein>
<keyword evidence="1" id="KW-1133">Transmembrane helix</keyword>
<evidence type="ECO:0000313" key="3">
    <source>
        <dbReference type="Proteomes" id="UP000295621"/>
    </source>
</evidence>
<feature type="transmembrane region" description="Helical" evidence="1">
    <location>
        <begin position="291"/>
        <end position="311"/>
    </location>
</feature>
<feature type="transmembrane region" description="Helical" evidence="1">
    <location>
        <begin position="151"/>
        <end position="168"/>
    </location>
</feature>
<feature type="transmembrane region" description="Helical" evidence="1">
    <location>
        <begin position="57"/>
        <end position="77"/>
    </location>
</feature>
<gene>
    <name evidence="2" type="ORF">E1212_06000</name>
</gene>
<feature type="transmembrane region" description="Helical" evidence="1">
    <location>
        <begin position="116"/>
        <end position="139"/>
    </location>
</feature>
<dbReference type="RefSeq" id="WP_131980321.1">
    <property type="nucleotide sequence ID" value="NZ_SMKL01000009.1"/>
</dbReference>
<feature type="transmembrane region" description="Helical" evidence="1">
    <location>
        <begin position="372"/>
        <end position="388"/>
    </location>
</feature>
<keyword evidence="1" id="KW-0472">Membrane</keyword>
<feature type="transmembrane region" description="Helical" evidence="1">
    <location>
        <begin position="214"/>
        <end position="234"/>
    </location>
</feature>
<dbReference type="Proteomes" id="UP000295621">
    <property type="component" value="Unassembled WGS sequence"/>
</dbReference>
<keyword evidence="1" id="KW-0812">Transmembrane</keyword>